<proteinExistence type="predicted"/>
<keyword evidence="2" id="KW-1185">Reference proteome</keyword>
<gene>
    <name evidence="1" type="ORF">BFC18_06450</name>
</gene>
<dbReference type="RefSeq" id="WP_070124130.1">
    <property type="nucleotide sequence ID" value="NZ_MDHN01000010.1"/>
</dbReference>
<dbReference type="Proteomes" id="UP000175691">
    <property type="component" value="Unassembled WGS sequence"/>
</dbReference>
<comment type="caution">
    <text evidence="1">The sequence shown here is derived from an EMBL/GenBank/DDBJ whole genome shotgun (WGS) entry which is preliminary data.</text>
</comment>
<evidence type="ECO:0000313" key="1">
    <source>
        <dbReference type="EMBL" id="OFC71790.1"/>
    </source>
</evidence>
<name>A0A1E7ZE71_9ALTE</name>
<reference evidence="1 2" key="1">
    <citation type="submission" date="2016-08" db="EMBL/GenBank/DDBJ databases">
        <authorList>
            <person name="Seilhamer J.J."/>
        </authorList>
    </citation>
    <scope>NUCLEOTIDE SEQUENCE [LARGE SCALE GENOMIC DNA]</scope>
    <source>
        <strain evidence="1 2">KCTC 42603</strain>
    </source>
</reference>
<organism evidence="1 2">
    <name type="scientific">Alteromonas confluentis</name>
    <dbReference type="NCBI Taxonomy" id="1656094"/>
    <lineage>
        <taxon>Bacteria</taxon>
        <taxon>Pseudomonadati</taxon>
        <taxon>Pseudomonadota</taxon>
        <taxon>Gammaproteobacteria</taxon>
        <taxon>Alteromonadales</taxon>
        <taxon>Alteromonadaceae</taxon>
        <taxon>Alteromonas/Salinimonas group</taxon>
        <taxon>Alteromonas</taxon>
    </lineage>
</organism>
<dbReference type="STRING" id="1656094.BFC18_06450"/>
<sequence>MAFHRQEVTHSLYPIDLAIVNQKSFEQKLQPWQFIVMSWDESFVATPKQVKEIGKFLIQEAERVENEFKYNGTPKRASK</sequence>
<dbReference type="EMBL" id="MDHN01000010">
    <property type="protein sequence ID" value="OFC71790.1"/>
    <property type="molecule type" value="Genomic_DNA"/>
</dbReference>
<dbReference type="AlphaFoldDB" id="A0A1E7ZE71"/>
<evidence type="ECO:0000313" key="2">
    <source>
        <dbReference type="Proteomes" id="UP000175691"/>
    </source>
</evidence>
<protein>
    <submittedName>
        <fullName evidence="1">Uncharacterized protein</fullName>
    </submittedName>
</protein>
<accession>A0A1E7ZE71</accession>